<dbReference type="STRING" id="178339.BH719_07840"/>
<feature type="compositionally biased region" description="Basic and acidic residues" evidence="4">
    <location>
        <begin position="171"/>
        <end position="180"/>
    </location>
</feature>
<keyword evidence="8" id="KW-1185">Reference proteome</keyword>
<feature type="transmembrane region" description="Helical" evidence="5">
    <location>
        <begin position="7"/>
        <end position="29"/>
    </location>
</feature>
<dbReference type="SUPFAM" id="SSF53474">
    <property type="entry name" value="alpha/beta-Hydrolases"/>
    <property type="match status" value="1"/>
</dbReference>
<protein>
    <submittedName>
        <fullName evidence="7">TAP-like protein</fullName>
    </submittedName>
</protein>
<gene>
    <name evidence="7" type="ORF">BH719_07840</name>
</gene>
<evidence type="ECO:0000256" key="5">
    <source>
        <dbReference type="SAM" id="Phobius"/>
    </source>
</evidence>
<evidence type="ECO:0000256" key="4">
    <source>
        <dbReference type="SAM" id="MobiDB-lite"/>
    </source>
</evidence>
<sequence length="536" mass="56151">MNTRQIWATVVAVVAVVAVVCVTGFYYGWFAPLQLEGAAGPVASWTPRGDGTDDYYSQKLVWGSCDDVTLNEGKGENTDDPTVYQCARVSAPLDWDAPSGESIELAVAVRRSGTANAPFLFVNPGGPGGAVVESLPYYAGSLLGKKVVRAYDIVALDPRGVGQSTPVRCLSDSERDEKNAGGDGSSDTADLAPDEIVAAAEQESADFAAGCERLTGELYKHVDTVSAAKDFDLVRALVGAPALNLLGYSYGTFLGATYAGLFPDKVGRFVLDGAVDPAVDVNEMSAMQMRGLDAAIQHWIDDCQAGPRCPLGKSHADGVSTLVSFIKALESQPMRTRDPQRPLTSNLALSAIYGAMYDTSWYQTLTSAVGQAISNADGSALLEIADLLNERNDDGTYSGNSLDALVVVNNLDYGPVGTVDEWAEAASALEAELPIMGPYGGYPSAGLAAWPTAHAERAPITAAGAAPIVVVGTTHDPATPYPMAQALASQLSSGVLVSVEGWDHTSYKRGGNQCAVDAVEKYLVDGTVPQSGLMCQ</sequence>
<dbReference type="KEGG" id="phon:BH719_07840"/>
<dbReference type="PANTHER" id="PTHR43248">
    <property type="entry name" value="2-SUCCINYL-6-HYDROXY-2,4-CYCLOHEXADIENE-1-CARBOXYLATE SYNTHASE"/>
    <property type="match status" value="1"/>
</dbReference>
<evidence type="ECO:0000256" key="2">
    <source>
        <dbReference type="ARBA" id="ARBA00022729"/>
    </source>
</evidence>
<accession>A0A1D8B3P6</accession>
<dbReference type="InterPro" id="IPR029058">
    <property type="entry name" value="AB_hydrolase_fold"/>
</dbReference>
<feature type="domain" description="Peptidase S33 tripeptidyl aminopeptidase-like C-terminal" evidence="6">
    <location>
        <begin position="448"/>
        <end position="535"/>
    </location>
</feature>
<evidence type="ECO:0000256" key="1">
    <source>
        <dbReference type="ARBA" id="ARBA00010088"/>
    </source>
</evidence>
<evidence type="ECO:0000256" key="3">
    <source>
        <dbReference type="ARBA" id="ARBA00022801"/>
    </source>
</evidence>
<keyword evidence="2" id="KW-0732">Signal</keyword>
<keyword evidence="5" id="KW-0812">Transmembrane</keyword>
<dbReference type="Gene3D" id="3.40.50.1820">
    <property type="entry name" value="alpha/beta hydrolase"/>
    <property type="match status" value="1"/>
</dbReference>
<dbReference type="Proteomes" id="UP000095214">
    <property type="component" value="Chromosome"/>
</dbReference>
<dbReference type="OrthoDB" id="3252468at2"/>
<evidence type="ECO:0000313" key="7">
    <source>
        <dbReference type="EMBL" id="AOS47760.1"/>
    </source>
</evidence>
<keyword evidence="5" id="KW-0472">Membrane</keyword>
<dbReference type="InterPro" id="IPR013595">
    <property type="entry name" value="Pept_S33_TAP-like_C"/>
</dbReference>
<dbReference type="Pfam" id="PF08386">
    <property type="entry name" value="Abhydrolase_4"/>
    <property type="match status" value="1"/>
</dbReference>
<evidence type="ECO:0000313" key="8">
    <source>
        <dbReference type="Proteomes" id="UP000095214"/>
    </source>
</evidence>
<organism evidence="7 8">
    <name type="scientific">Pauljensenia hongkongensis</name>
    <dbReference type="NCBI Taxonomy" id="178339"/>
    <lineage>
        <taxon>Bacteria</taxon>
        <taxon>Bacillati</taxon>
        <taxon>Actinomycetota</taxon>
        <taxon>Actinomycetes</taxon>
        <taxon>Actinomycetales</taxon>
        <taxon>Actinomycetaceae</taxon>
        <taxon>Pauljensenia</taxon>
    </lineage>
</organism>
<dbReference type="GO" id="GO:0016787">
    <property type="term" value="F:hydrolase activity"/>
    <property type="evidence" value="ECO:0007669"/>
    <property type="project" value="UniProtKB-KW"/>
</dbReference>
<evidence type="ECO:0000259" key="6">
    <source>
        <dbReference type="Pfam" id="PF08386"/>
    </source>
</evidence>
<reference evidence="7 8" key="1">
    <citation type="submission" date="2016-09" db="EMBL/GenBank/DDBJ databases">
        <title>Complete genome sequence of Actinomyces hongkongensis HKU8.</title>
        <authorList>
            <person name="Gao Y.-X."/>
            <person name="Zhou Y.-Y."/>
            <person name="Xie Y."/>
            <person name="Wang M."/>
            <person name="Wang S.-J."/>
            <person name="Shen S.-G."/>
        </authorList>
    </citation>
    <scope>NUCLEOTIDE SEQUENCE [LARGE SCALE GENOMIC DNA]</scope>
    <source>
        <strain evidence="7 8">HKU8</strain>
    </source>
</reference>
<comment type="similarity">
    <text evidence="1">Belongs to the peptidase S33 family.</text>
</comment>
<keyword evidence="5" id="KW-1133">Transmembrane helix</keyword>
<dbReference type="EMBL" id="CP017298">
    <property type="protein sequence ID" value="AOS47760.1"/>
    <property type="molecule type" value="Genomic_DNA"/>
</dbReference>
<dbReference type="AlphaFoldDB" id="A0A1D8B3P6"/>
<feature type="region of interest" description="Disordered" evidence="4">
    <location>
        <begin position="162"/>
        <end position="190"/>
    </location>
</feature>
<name>A0A1D8B3P6_9ACTO</name>
<proteinExistence type="inferred from homology"/>
<keyword evidence="3" id="KW-0378">Hydrolase</keyword>
<dbReference type="PANTHER" id="PTHR43248:SF29">
    <property type="entry name" value="TRIPEPTIDYL AMINOPEPTIDASE"/>
    <property type="match status" value="1"/>
</dbReference>
<dbReference type="RefSeq" id="WP_009744291.1">
    <property type="nucleotide sequence ID" value="NZ_CP017298.1"/>
</dbReference>
<dbReference type="InterPro" id="IPR051601">
    <property type="entry name" value="Serine_prot/Carboxylest_S33"/>
</dbReference>